<evidence type="ECO:0000256" key="1">
    <source>
        <dbReference type="ARBA" id="ARBA00004123"/>
    </source>
</evidence>
<dbReference type="PROSITE" id="PS00028">
    <property type="entry name" value="ZINC_FINGER_C2H2_1"/>
    <property type="match status" value="5"/>
</dbReference>
<proteinExistence type="predicted"/>
<keyword evidence="3" id="KW-0677">Repeat</keyword>
<keyword evidence="4 9" id="KW-0863">Zinc-finger</keyword>
<dbReference type="SUPFAM" id="SSF57667">
    <property type="entry name" value="beta-beta-alpha zinc fingers"/>
    <property type="match status" value="4"/>
</dbReference>
<evidence type="ECO:0000313" key="13">
    <source>
        <dbReference type="RefSeq" id="XP_013161925.1"/>
    </source>
</evidence>
<feature type="domain" description="C2H2-type" evidence="11">
    <location>
        <begin position="493"/>
        <end position="520"/>
    </location>
</feature>
<organism evidence="13">
    <name type="scientific">Papilio xuthus</name>
    <name type="common">Asian swallowtail butterfly</name>
    <dbReference type="NCBI Taxonomy" id="66420"/>
    <lineage>
        <taxon>Eukaryota</taxon>
        <taxon>Metazoa</taxon>
        <taxon>Ecdysozoa</taxon>
        <taxon>Arthropoda</taxon>
        <taxon>Hexapoda</taxon>
        <taxon>Insecta</taxon>
        <taxon>Pterygota</taxon>
        <taxon>Neoptera</taxon>
        <taxon>Endopterygota</taxon>
        <taxon>Lepidoptera</taxon>
        <taxon>Glossata</taxon>
        <taxon>Ditrysia</taxon>
        <taxon>Papilionoidea</taxon>
        <taxon>Papilionidae</taxon>
        <taxon>Papilioninae</taxon>
        <taxon>Papilio</taxon>
    </lineage>
</organism>
<evidence type="ECO:0000256" key="10">
    <source>
        <dbReference type="PROSITE-ProRule" id="PRU01263"/>
    </source>
</evidence>
<feature type="domain" description="ZAD" evidence="12">
    <location>
        <begin position="3"/>
        <end position="75"/>
    </location>
</feature>
<dbReference type="AlphaFoldDB" id="A0AAJ7E427"/>
<evidence type="ECO:0000256" key="9">
    <source>
        <dbReference type="PROSITE-ProRule" id="PRU00042"/>
    </source>
</evidence>
<dbReference type="InterPro" id="IPR036236">
    <property type="entry name" value="Znf_C2H2_sf"/>
</dbReference>
<evidence type="ECO:0000256" key="6">
    <source>
        <dbReference type="ARBA" id="ARBA00023015"/>
    </source>
</evidence>
<dbReference type="PROSITE" id="PS50157">
    <property type="entry name" value="ZINC_FINGER_C2H2_2"/>
    <property type="match status" value="6"/>
</dbReference>
<feature type="domain" description="C2H2-type" evidence="11">
    <location>
        <begin position="387"/>
        <end position="410"/>
    </location>
</feature>
<sequence>MEVFCRGCLIQYNDPSELIQYSEKNRRLFIYCTGIQVKVNDSFTFQLCKECYLNMQVSCKFKKLCHKSDKRIKNYLSSKDSGENIDLPTYLKTDDDSITFRLPLLGNSTPGNNNIKDEDNDSTCTSIQNFINDIMASEEIPATEARIIREVIEEEADVLDDSLDSHWLQDDVSIDNSCKLDFSFSPFVTPLYANEDSPKKFEEEIAKKVTEDVATFKIPADISIKIEPNLEECNAMETKCTIDQNLEKALLNENNENVFLEDLLVTPPLQSNTSGPPTPMINNILFGEKFESDSENSLMNKIGKCIEDFQPVQSDSVLEDILAETVKEFNINQDLDSDIEMKTDILKEKNTYKNKGNRKEICKSNVKTKQIVSKCSPDENKYNITNFYCKMCNKQFKNLAALKVHCGRKHKLRLSNNNPEHHKLGKPRICDYCGKVYRRLPQFIKHIKSHSKTTILRPYVCLICSLKFTSEAKLNMHQNTHKTKPADKNHKKYVCTICGAGSSSATNLKTHLRRHSKNYTLHCEECGMGFYRKTDLTTHYRHHTGEKPYPCEHCNRKFARRDVLNRHMKCHTDEKPFMCPYCDTRYSKKHSLITHLEKSKTCRNTLPPEETDNENNVSVYYAPVVGTDVILDETDEKVVATSEDIIENKN</sequence>
<feature type="binding site" evidence="10">
    <location>
        <position position="5"/>
    </location>
    <ligand>
        <name>Zn(2+)</name>
        <dbReference type="ChEBI" id="CHEBI:29105"/>
    </ligand>
</feature>
<name>A0AAJ7E427_PAPXU</name>
<feature type="binding site" evidence="10">
    <location>
        <position position="51"/>
    </location>
    <ligand>
        <name>Zn(2+)</name>
        <dbReference type="ChEBI" id="CHEBI:29105"/>
    </ligand>
</feature>
<keyword evidence="5 10" id="KW-0862">Zinc</keyword>
<dbReference type="PANTHER" id="PTHR24394:SF29">
    <property type="entry name" value="MYONEURIN"/>
    <property type="match status" value="1"/>
</dbReference>
<dbReference type="PROSITE" id="PS51915">
    <property type="entry name" value="ZAD"/>
    <property type="match status" value="1"/>
</dbReference>
<dbReference type="Pfam" id="PF00096">
    <property type="entry name" value="zf-C2H2"/>
    <property type="match status" value="5"/>
</dbReference>
<dbReference type="GO" id="GO:0000981">
    <property type="term" value="F:DNA-binding transcription factor activity, RNA polymerase II-specific"/>
    <property type="evidence" value="ECO:0007669"/>
    <property type="project" value="TreeGrafter"/>
</dbReference>
<feature type="domain" description="C2H2-type" evidence="11">
    <location>
        <begin position="549"/>
        <end position="576"/>
    </location>
</feature>
<evidence type="ECO:0000256" key="8">
    <source>
        <dbReference type="ARBA" id="ARBA00023242"/>
    </source>
</evidence>
<dbReference type="PANTHER" id="PTHR24394">
    <property type="entry name" value="ZINC FINGER PROTEIN"/>
    <property type="match status" value="1"/>
</dbReference>
<dbReference type="KEGG" id="pxu:106113634"/>
<dbReference type="GeneID" id="106113634"/>
<dbReference type="SUPFAM" id="SSF57716">
    <property type="entry name" value="Glucocorticoid receptor-like (DNA-binding domain)"/>
    <property type="match status" value="1"/>
</dbReference>
<reference evidence="13" key="1">
    <citation type="submission" date="2025-08" db="UniProtKB">
        <authorList>
            <consortium name="RefSeq"/>
        </authorList>
    </citation>
    <scope>IDENTIFICATION</scope>
</reference>
<evidence type="ECO:0000256" key="3">
    <source>
        <dbReference type="ARBA" id="ARBA00022737"/>
    </source>
</evidence>
<feature type="domain" description="C2H2-type" evidence="11">
    <location>
        <begin position="521"/>
        <end position="548"/>
    </location>
</feature>
<keyword evidence="8" id="KW-0539">Nucleus</keyword>
<comment type="subcellular location">
    <subcellularLocation>
        <location evidence="1">Nucleus</location>
    </subcellularLocation>
</comment>
<evidence type="ECO:0000259" key="11">
    <source>
        <dbReference type="PROSITE" id="PS50157"/>
    </source>
</evidence>
<accession>A0AAJ7E427</accession>
<evidence type="ECO:0000256" key="4">
    <source>
        <dbReference type="ARBA" id="ARBA00022771"/>
    </source>
</evidence>
<dbReference type="GO" id="GO:0005634">
    <property type="term" value="C:nucleus"/>
    <property type="evidence" value="ECO:0007669"/>
    <property type="project" value="UniProtKB-SubCell"/>
</dbReference>
<dbReference type="Gene3D" id="3.30.160.60">
    <property type="entry name" value="Classic Zinc Finger"/>
    <property type="match status" value="5"/>
</dbReference>
<dbReference type="SMART" id="SM00355">
    <property type="entry name" value="ZnF_C2H2"/>
    <property type="match status" value="7"/>
</dbReference>
<keyword evidence="7" id="KW-0804">Transcription</keyword>
<protein>
    <submittedName>
        <fullName evidence="13">Histone-lysine N-methyltransferase PRDM9</fullName>
    </submittedName>
</protein>
<gene>
    <name evidence="13" type="primary">LOC106113634</name>
</gene>
<dbReference type="InterPro" id="IPR012934">
    <property type="entry name" value="Znf_AD"/>
</dbReference>
<evidence type="ECO:0000256" key="7">
    <source>
        <dbReference type="ARBA" id="ARBA00023163"/>
    </source>
</evidence>
<keyword evidence="6" id="KW-0805">Transcription regulation</keyword>
<dbReference type="Proteomes" id="UP000694872">
    <property type="component" value="Unplaced"/>
</dbReference>
<feature type="domain" description="C2H2-type" evidence="11">
    <location>
        <begin position="428"/>
        <end position="455"/>
    </location>
</feature>
<keyword evidence="2 10" id="KW-0479">Metal-binding</keyword>
<dbReference type="InterPro" id="IPR013087">
    <property type="entry name" value="Znf_C2H2_type"/>
</dbReference>
<dbReference type="Pfam" id="PF13912">
    <property type="entry name" value="zf-C2H2_6"/>
    <property type="match status" value="1"/>
</dbReference>
<dbReference type="RefSeq" id="XP_013161925.1">
    <property type="nucleotide sequence ID" value="XM_013306471.1"/>
</dbReference>
<feature type="binding site" evidence="10">
    <location>
        <position position="48"/>
    </location>
    <ligand>
        <name>Zn(2+)</name>
        <dbReference type="ChEBI" id="CHEBI:29105"/>
    </ligand>
</feature>
<evidence type="ECO:0000259" key="12">
    <source>
        <dbReference type="PROSITE" id="PS51915"/>
    </source>
</evidence>
<feature type="domain" description="C2H2-type" evidence="11">
    <location>
        <begin position="459"/>
        <end position="486"/>
    </location>
</feature>
<feature type="binding site" evidence="10">
    <location>
        <position position="8"/>
    </location>
    <ligand>
        <name>Zn(2+)</name>
        <dbReference type="ChEBI" id="CHEBI:29105"/>
    </ligand>
</feature>
<evidence type="ECO:0000256" key="2">
    <source>
        <dbReference type="ARBA" id="ARBA00022723"/>
    </source>
</evidence>
<dbReference type="FunFam" id="3.30.160.60:FF:000032">
    <property type="entry name" value="Krueppel-like factor 4"/>
    <property type="match status" value="1"/>
</dbReference>
<dbReference type="Pfam" id="PF12874">
    <property type="entry name" value="zf-met"/>
    <property type="match status" value="1"/>
</dbReference>
<dbReference type="GO" id="GO:0008270">
    <property type="term" value="F:zinc ion binding"/>
    <property type="evidence" value="ECO:0007669"/>
    <property type="project" value="UniProtKB-UniRule"/>
</dbReference>
<evidence type="ECO:0000256" key="5">
    <source>
        <dbReference type="ARBA" id="ARBA00022833"/>
    </source>
</evidence>